<keyword evidence="4" id="KW-1185">Reference proteome</keyword>
<dbReference type="InterPro" id="IPR036291">
    <property type="entry name" value="NAD(P)-bd_dom_sf"/>
</dbReference>
<name>A0ABU4R9M0_9FLAO</name>
<dbReference type="EMBL" id="JAWXVI010000004">
    <property type="protein sequence ID" value="MDX6189277.1"/>
    <property type="molecule type" value="Genomic_DNA"/>
</dbReference>
<evidence type="ECO:0000256" key="1">
    <source>
        <dbReference type="ARBA" id="ARBA00023002"/>
    </source>
</evidence>
<dbReference type="SUPFAM" id="SSF51735">
    <property type="entry name" value="NAD(P)-binding Rossmann-fold domains"/>
    <property type="match status" value="1"/>
</dbReference>
<evidence type="ECO:0000313" key="3">
    <source>
        <dbReference type="EMBL" id="MDX6189277.1"/>
    </source>
</evidence>
<evidence type="ECO:0000313" key="4">
    <source>
        <dbReference type="Proteomes" id="UP001273350"/>
    </source>
</evidence>
<dbReference type="PANTHER" id="PTHR14239">
    <property type="entry name" value="DUDULIN-RELATED"/>
    <property type="match status" value="1"/>
</dbReference>
<dbReference type="PANTHER" id="PTHR14239:SF10">
    <property type="entry name" value="REDUCTASE"/>
    <property type="match status" value="1"/>
</dbReference>
<dbReference type="InterPro" id="IPR028939">
    <property type="entry name" value="P5C_Rdtase_cat_N"/>
</dbReference>
<sequence>MKNSSPTKVAIIGLGNIGIALATNLTKGNHNVILASREFEKAKKIATTLGATATAKTIIEAITEADVIIPSIGFNLIKEFLKNYNDALSGKIIIDVSNPIAPDGNGGFKKIIDENESAAKILSALLPANAKLVKAFGTLGAESLKNDAFKDPFKMTLFYASDNTNSNCQIEELISSAGFEPLHIGGIDQSIRIEVFGDLHQFGTLGKTISLEDAKVAVTKSQL</sequence>
<organism evidence="3 4">
    <name type="scientific">Flavobacterium cupriresistens</name>
    <dbReference type="NCBI Taxonomy" id="2893885"/>
    <lineage>
        <taxon>Bacteria</taxon>
        <taxon>Pseudomonadati</taxon>
        <taxon>Bacteroidota</taxon>
        <taxon>Flavobacteriia</taxon>
        <taxon>Flavobacteriales</taxon>
        <taxon>Flavobacteriaceae</taxon>
        <taxon>Flavobacterium</taxon>
    </lineage>
</organism>
<dbReference type="InterPro" id="IPR051267">
    <property type="entry name" value="STEAP_metalloreductase"/>
</dbReference>
<dbReference type="Pfam" id="PF03807">
    <property type="entry name" value="F420_oxidored"/>
    <property type="match status" value="1"/>
</dbReference>
<keyword evidence="1" id="KW-0560">Oxidoreductase</keyword>
<feature type="domain" description="Pyrroline-5-carboxylate reductase catalytic N-terminal" evidence="2">
    <location>
        <begin position="8"/>
        <end position="99"/>
    </location>
</feature>
<protein>
    <submittedName>
        <fullName evidence="3">NAD(P)-binding domain-containing protein</fullName>
    </submittedName>
</protein>
<dbReference type="Gene3D" id="3.40.50.720">
    <property type="entry name" value="NAD(P)-binding Rossmann-like Domain"/>
    <property type="match status" value="1"/>
</dbReference>
<comment type="caution">
    <text evidence="3">The sequence shown here is derived from an EMBL/GenBank/DDBJ whole genome shotgun (WGS) entry which is preliminary data.</text>
</comment>
<evidence type="ECO:0000259" key="2">
    <source>
        <dbReference type="Pfam" id="PF03807"/>
    </source>
</evidence>
<dbReference type="Proteomes" id="UP001273350">
    <property type="component" value="Unassembled WGS sequence"/>
</dbReference>
<gene>
    <name evidence="3" type="ORF">SGQ83_07965</name>
</gene>
<dbReference type="RefSeq" id="WP_230001986.1">
    <property type="nucleotide sequence ID" value="NZ_CP087134.1"/>
</dbReference>
<reference evidence="3 4" key="1">
    <citation type="submission" date="2023-11" db="EMBL/GenBank/DDBJ databases">
        <title>Unpublished Manusciprt.</title>
        <authorList>
            <person name="Saticioglu I.B."/>
            <person name="Ay H."/>
            <person name="Ajmi N."/>
            <person name="Altun S."/>
            <person name="Duman M."/>
        </authorList>
    </citation>
    <scope>NUCLEOTIDE SEQUENCE [LARGE SCALE GENOMIC DNA]</scope>
    <source>
        <strain evidence="3 4">Fl-318</strain>
    </source>
</reference>
<proteinExistence type="predicted"/>
<accession>A0ABU4R9M0</accession>